<comment type="caution">
    <text evidence="1">The sequence shown here is derived from an EMBL/GenBank/DDBJ whole genome shotgun (WGS) entry which is preliminary data.</text>
</comment>
<name>A0A371H3D9_MUCPR</name>
<protein>
    <submittedName>
        <fullName evidence="1">Uncharacterized protein</fullName>
    </submittedName>
</protein>
<organism evidence="1 2">
    <name type="scientific">Mucuna pruriens</name>
    <name type="common">Velvet bean</name>
    <name type="synonym">Dolichos pruriens</name>
    <dbReference type="NCBI Taxonomy" id="157652"/>
    <lineage>
        <taxon>Eukaryota</taxon>
        <taxon>Viridiplantae</taxon>
        <taxon>Streptophyta</taxon>
        <taxon>Embryophyta</taxon>
        <taxon>Tracheophyta</taxon>
        <taxon>Spermatophyta</taxon>
        <taxon>Magnoliopsida</taxon>
        <taxon>eudicotyledons</taxon>
        <taxon>Gunneridae</taxon>
        <taxon>Pentapetalae</taxon>
        <taxon>rosids</taxon>
        <taxon>fabids</taxon>
        <taxon>Fabales</taxon>
        <taxon>Fabaceae</taxon>
        <taxon>Papilionoideae</taxon>
        <taxon>50 kb inversion clade</taxon>
        <taxon>NPAAA clade</taxon>
        <taxon>indigoferoid/millettioid clade</taxon>
        <taxon>Phaseoleae</taxon>
        <taxon>Mucuna</taxon>
    </lineage>
</organism>
<keyword evidence="2" id="KW-1185">Reference proteome</keyword>
<evidence type="ECO:0000313" key="1">
    <source>
        <dbReference type="EMBL" id="RDX97297.1"/>
    </source>
</evidence>
<dbReference type="EMBL" id="QJKJ01003690">
    <property type="protein sequence ID" value="RDX97297.1"/>
    <property type="molecule type" value="Genomic_DNA"/>
</dbReference>
<proteinExistence type="predicted"/>
<dbReference type="Proteomes" id="UP000257109">
    <property type="component" value="Unassembled WGS sequence"/>
</dbReference>
<dbReference type="AlphaFoldDB" id="A0A371H3D9"/>
<gene>
    <name evidence="1" type="ORF">CR513_19955</name>
</gene>
<feature type="non-terminal residue" evidence="1">
    <location>
        <position position="1"/>
    </location>
</feature>
<evidence type="ECO:0000313" key="2">
    <source>
        <dbReference type="Proteomes" id="UP000257109"/>
    </source>
</evidence>
<reference evidence="1" key="1">
    <citation type="submission" date="2018-05" db="EMBL/GenBank/DDBJ databases">
        <title>Draft genome of Mucuna pruriens seed.</title>
        <authorList>
            <person name="Nnadi N.E."/>
            <person name="Vos R."/>
            <person name="Hasami M.H."/>
            <person name="Devisetty U.K."/>
            <person name="Aguiy J.C."/>
        </authorList>
    </citation>
    <scope>NUCLEOTIDE SEQUENCE [LARGE SCALE GENOMIC DNA]</scope>
    <source>
        <strain evidence="1">JCA_2017</strain>
    </source>
</reference>
<accession>A0A371H3D9</accession>
<sequence length="87" mass="10171">MTKQENRESFNYKNLMNSAWKHMRTPGSTSNNSRNGMDLLLSLTYFRMVQYNCKMNIAATPSRSMGIRSSHSMKVQYQLQLTWRSSP</sequence>